<organism evidence="2 3">
    <name type="scientific">Acinetobacter sichuanensis</name>
    <dbReference type="NCBI Taxonomy" id="2136183"/>
    <lineage>
        <taxon>Bacteria</taxon>
        <taxon>Pseudomonadati</taxon>
        <taxon>Pseudomonadota</taxon>
        <taxon>Gammaproteobacteria</taxon>
        <taxon>Moraxellales</taxon>
        <taxon>Moraxellaceae</taxon>
        <taxon>Acinetobacter</taxon>
    </lineage>
</organism>
<feature type="transmembrane region" description="Helical" evidence="1">
    <location>
        <begin position="12"/>
        <end position="34"/>
    </location>
</feature>
<keyword evidence="1" id="KW-1133">Transmembrane helix</keyword>
<dbReference type="InterPro" id="IPR031709">
    <property type="entry name" value="PutAbiC"/>
</dbReference>
<evidence type="ECO:0008006" key="4">
    <source>
        <dbReference type="Google" id="ProtNLM"/>
    </source>
</evidence>
<keyword evidence="1" id="KW-0812">Transmembrane</keyword>
<evidence type="ECO:0000256" key="1">
    <source>
        <dbReference type="SAM" id="Phobius"/>
    </source>
</evidence>
<feature type="transmembrane region" description="Helical" evidence="1">
    <location>
        <begin position="54"/>
        <end position="76"/>
    </location>
</feature>
<protein>
    <recommendedName>
        <fullName evidence="4">Phage abortive infection protein</fullName>
    </recommendedName>
</protein>
<dbReference type="OrthoDB" id="6422829at2"/>
<sequence length="388" mass="45697">MNFNDIKVILSISFYAYILPIILVVFLIGVIYFSSIIPSIGMSDENQIIVNYGYLGSFLSGTLGIFLTAGSLVFLAKTLSFERKRSYQDNFETKFFSLVNNFLNIKSGISRQDVDEVIKEIRSSDLENAKKIVRNYNYVYGDLLRNLYLILKFVSNHESDDLLDKKFYTNLLRSYLPNELIQILAIHCYILEDEKNQKYEKYKEYLEIFGFLEHISIVNNRREIVVPILYVFHYYDSNAFSQNIWMGSNSIIKEIYKKDTKNECIPYLNFFLGKKILSRDDKSEFCVEYDEKNNCYEFKFYSKIYDDYASFCIQAQLNSMNRLIFDDHISASIELKCNKKLNYLYMRITYSKDFLSIGGDYSQIELNIYMREGDLLMDTSNPTYIKDL</sequence>
<reference evidence="2 3" key="1">
    <citation type="submission" date="2018-08" db="EMBL/GenBank/DDBJ databases">
        <title>The draft genome of Acinetobacter sichuanensis strain WCHAc060041.</title>
        <authorList>
            <person name="Qin J."/>
            <person name="Feng Y."/>
            <person name="Zong Z."/>
        </authorList>
    </citation>
    <scope>NUCLEOTIDE SEQUENCE [LARGE SCALE GENOMIC DNA]</scope>
    <source>
        <strain evidence="2 3">WCHAc060041</strain>
    </source>
</reference>
<comment type="caution">
    <text evidence="2">The sequence shown here is derived from an EMBL/GenBank/DDBJ whole genome shotgun (WGS) entry which is preliminary data.</text>
</comment>
<dbReference type="EMBL" id="PYIX02000012">
    <property type="protein sequence ID" value="RFC83832.1"/>
    <property type="molecule type" value="Genomic_DNA"/>
</dbReference>
<evidence type="ECO:0000313" key="3">
    <source>
        <dbReference type="Proteomes" id="UP000240957"/>
    </source>
</evidence>
<proteinExistence type="predicted"/>
<dbReference type="Proteomes" id="UP000240957">
    <property type="component" value="Unassembled WGS sequence"/>
</dbReference>
<dbReference type="AlphaFoldDB" id="A0A371YQW0"/>
<gene>
    <name evidence="2" type="ORF">C9E89_009370</name>
</gene>
<dbReference type="Pfam" id="PF16872">
    <property type="entry name" value="putAbiC"/>
    <property type="match status" value="1"/>
</dbReference>
<keyword evidence="1" id="KW-0472">Membrane</keyword>
<name>A0A371YQW0_9GAMM</name>
<evidence type="ECO:0000313" key="2">
    <source>
        <dbReference type="EMBL" id="RFC83832.1"/>
    </source>
</evidence>
<accession>A0A371YQW0</accession>